<comment type="caution">
    <text evidence="1">The sequence shown here is derived from an EMBL/GenBank/DDBJ whole genome shotgun (WGS) entry which is preliminary data.</text>
</comment>
<protein>
    <submittedName>
        <fullName evidence="1">Uncharacterized protein</fullName>
    </submittedName>
</protein>
<evidence type="ECO:0000313" key="1">
    <source>
        <dbReference type="EMBL" id="GAI98984.1"/>
    </source>
</evidence>
<gene>
    <name evidence="1" type="ORF">S12H4_29635</name>
</gene>
<accession>X1V2Y5</accession>
<organism evidence="1">
    <name type="scientific">marine sediment metagenome</name>
    <dbReference type="NCBI Taxonomy" id="412755"/>
    <lineage>
        <taxon>unclassified sequences</taxon>
        <taxon>metagenomes</taxon>
        <taxon>ecological metagenomes</taxon>
    </lineage>
</organism>
<dbReference type="EMBL" id="BARW01017114">
    <property type="protein sequence ID" value="GAI98984.1"/>
    <property type="molecule type" value="Genomic_DNA"/>
</dbReference>
<name>X1V2Y5_9ZZZZ</name>
<proteinExistence type="predicted"/>
<dbReference type="AlphaFoldDB" id="X1V2Y5"/>
<sequence length="43" mass="4886">MEEAQVKELEITAASFPARATFFPPLVLIYGYTCIRYTGFVQI</sequence>
<reference evidence="1" key="1">
    <citation type="journal article" date="2014" name="Front. Microbiol.">
        <title>High frequency of phylogenetically diverse reductive dehalogenase-homologous genes in deep subseafloor sedimentary metagenomes.</title>
        <authorList>
            <person name="Kawai M."/>
            <person name="Futagami T."/>
            <person name="Toyoda A."/>
            <person name="Takaki Y."/>
            <person name="Nishi S."/>
            <person name="Hori S."/>
            <person name="Arai W."/>
            <person name="Tsubouchi T."/>
            <person name="Morono Y."/>
            <person name="Uchiyama I."/>
            <person name="Ito T."/>
            <person name="Fujiyama A."/>
            <person name="Inagaki F."/>
            <person name="Takami H."/>
        </authorList>
    </citation>
    <scope>NUCLEOTIDE SEQUENCE</scope>
    <source>
        <strain evidence="1">Expedition CK06-06</strain>
    </source>
</reference>